<dbReference type="InterPro" id="IPR036779">
    <property type="entry name" value="LysM_dom_sf"/>
</dbReference>
<evidence type="ECO:0000313" key="5">
    <source>
        <dbReference type="Proteomes" id="UP001437256"/>
    </source>
</evidence>
<keyword evidence="5" id="KW-1185">Reference proteome</keyword>
<comment type="caution">
    <text evidence="4">The sequence shown here is derived from an EMBL/GenBank/DDBJ whole genome shotgun (WGS) entry which is preliminary data.</text>
</comment>
<evidence type="ECO:0000256" key="2">
    <source>
        <dbReference type="SAM" id="Phobius"/>
    </source>
</evidence>
<dbReference type="SMART" id="SM00257">
    <property type="entry name" value="LysM"/>
    <property type="match status" value="1"/>
</dbReference>
<feature type="region of interest" description="Disordered" evidence="1">
    <location>
        <begin position="56"/>
        <end position="100"/>
    </location>
</feature>
<dbReference type="EMBL" id="JBBXMP010000012">
    <property type="protein sequence ID" value="KAL0069440.1"/>
    <property type="molecule type" value="Genomic_DNA"/>
</dbReference>
<dbReference type="Gene3D" id="3.10.350.10">
    <property type="entry name" value="LysM domain"/>
    <property type="match status" value="1"/>
</dbReference>
<keyword evidence="2" id="KW-0472">Membrane</keyword>
<accession>A0ABR3A7F4</accession>
<gene>
    <name evidence="4" type="ORF">AAF712_003465</name>
</gene>
<name>A0ABR3A7F4_9AGAR</name>
<keyword evidence="2" id="KW-0812">Transmembrane</keyword>
<evidence type="ECO:0000313" key="4">
    <source>
        <dbReference type="EMBL" id="KAL0069440.1"/>
    </source>
</evidence>
<feature type="transmembrane region" description="Helical" evidence="2">
    <location>
        <begin position="140"/>
        <end position="160"/>
    </location>
</feature>
<dbReference type="Proteomes" id="UP001437256">
    <property type="component" value="Unassembled WGS sequence"/>
</dbReference>
<sequence>MGRWTQYDEDSYRLPEGFKRVGYDADRQQYIFEDTAGATWEGREGEEFGEMKKGVYEPDAYRPPGSNNRISPFCAVSGGSGRSQNAEDDDVEYGGGSGRADGYQRLPGGPVSSHQRPSIVHDPNYVNVKNQATAQSARTGAYRTIFPFFLIIAVVLLLVLRAVSPQSSRPVTPECVHSDESLVQTIRSGDTCWGICEDSWGKHGEDTGKCLEKLIEENKLQNEGRGINCDRLVAGQGICVPTVPSSE</sequence>
<evidence type="ECO:0000256" key="1">
    <source>
        <dbReference type="SAM" id="MobiDB-lite"/>
    </source>
</evidence>
<dbReference type="PROSITE" id="PS51782">
    <property type="entry name" value="LYSM"/>
    <property type="match status" value="1"/>
</dbReference>
<evidence type="ECO:0000259" key="3">
    <source>
        <dbReference type="PROSITE" id="PS51782"/>
    </source>
</evidence>
<organism evidence="4 5">
    <name type="scientific">Marasmius tenuissimus</name>
    <dbReference type="NCBI Taxonomy" id="585030"/>
    <lineage>
        <taxon>Eukaryota</taxon>
        <taxon>Fungi</taxon>
        <taxon>Dikarya</taxon>
        <taxon>Basidiomycota</taxon>
        <taxon>Agaricomycotina</taxon>
        <taxon>Agaricomycetes</taxon>
        <taxon>Agaricomycetidae</taxon>
        <taxon>Agaricales</taxon>
        <taxon>Marasmiineae</taxon>
        <taxon>Marasmiaceae</taxon>
        <taxon>Marasmius</taxon>
    </lineage>
</organism>
<protein>
    <recommendedName>
        <fullName evidence="3">LysM domain-containing protein</fullName>
    </recommendedName>
</protein>
<keyword evidence="2" id="KW-1133">Transmembrane helix</keyword>
<proteinExistence type="predicted"/>
<dbReference type="InterPro" id="IPR018392">
    <property type="entry name" value="LysM"/>
</dbReference>
<reference evidence="4 5" key="1">
    <citation type="submission" date="2024-05" db="EMBL/GenBank/DDBJ databases">
        <title>A draft genome resource for the thread blight pathogen Marasmius tenuissimus strain MS-2.</title>
        <authorList>
            <person name="Yulfo-Soto G.E."/>
            <person name="Baruah I.K."/>
            <person name="Amoako-Attah I."/>
            <person name="Bukari Y."/>
            <person name="Meinhardt L.W."/>
            <person name="Bailey B.A."/>
            <person name="Cohen S.P."/>
        </authorList>
    </citation>
    <scope>NUCLEOTIDE SEQUENCE [LARGE SCALE GENOMIC DNA]</scope>
    <source>
        <strain evidence="4 5">MS-2</strain>
    </source>
</reference>
<feature type="domain" description="LysM" evidence="3">
    <location>
        <begin position="182"/>
        <end position="240"/>
    </location>
</feature>
<dbReference type="CDD" id="cd00118">
    <property type="entry name" value="LysM"/>
    <property type="match status" value="1"/>
</dbReference>
<dbReference type="Pfam" id="PF01476">
    <property type="entry name" value="LysM"/>
    <property type="match status" value="1"/>
</dbReference>